<keyword evidence="1" id="KW-0378">Hydrolase</keyword>
<dbReference type="InterPro" id="IPR044668">
    <property type="entry name" value="PuuD-like"/>
</dbReference>
<protein>
    <submittedName>
        <fullName evidence="1">Gamma-glutamyl-gamma-aminobutyrate hydrolase family protein</fullName>
    </submittedName>
</protein>
<dbReference type="PANTHER" id="PTHR43235">
    <property type="entry name" value="GLUTAMINE AMIDOTRANSFERASE PB2B2.05-RELATED"/>
    <property type="match status" value="1"/>
</dbReference>
<gene>
    <name evidence="1" type="ORF">F7O84_00365</name>
</gene>
<proteinExistence type="predicted"/>
<dbReference type="CDD" id="cd01745">
    <property type="entry name" value="GATase1_2"/>
    <property type="match status" value="1"/>
</dbReference>
<dbReference type="OrthoDB" id="9813383at2"/>
<dbReference type="SUPFAM" id="SSF52317">
    <property type="entry name" value="Class I glutamine amidotransferase-like"/>
    <property type="match status" value="1"/>
</dbReference>
<dbReference type="PANTHER" id="PTHR43235:SF1">
    <property type="entry name" value="GLUTAMINE AMIDOTRANSFERASE PB2B2.05-RELATED"/>
    <property type="match status" value="1"/>
</dbReference>
<evidence type="ECO:0000313" key="2">
    <source>
        <dbReference type="Proteomes" id="UP000461768"/>
    </source>
</evidence>
<organism evidence="1 2">
    <name type="scientific">Candidatus Galacturonatibacter soehngenii</name>
    <dbReference type="NCBI Taxonomy" id="2307010"/>
    <lineage>
        <taxon>Bacteria</taxon>
        <taxon>Bacillati</taxon>
        <taxon>Bacillota</taxon>
        <taxon>Clostridia</taxon>
        <taxon>Lachnospirales</taxon>
        <taxon>Lachnospiraceae</taxon>
        <taxon>Candidatus Galacturonatibacter</taxon>
    </lineage>
</organism>
<evidence type="ECO:0000313" key="1">
    <source>
        <dbReference type="EMBL" id="KAB1440972.1"/>
    </source>
</evidence>
<dbReference type="EMBL" id="WAGX01000002">
    <property type="protein sequence ID" value="KAB1440972.1"/>
    <property type="molecule type" value="Genomic_DNA"/>
</dbReference>
<comment type="caution">
    <text evidence="1">The sequence shown here is derived from an EMBL/GenBank/DDBJ whole genome shotgun (WGS) entry which is preliminary data.</text>
</comment>
<dbReference type="AlphaFoldDB" id="A0A7V7UDQ5"/>
<dbReference type="Pfam" id="PF07722">
    <property type="entry name" value="Peptidase_C26"/>
    <property type="match status" value="1"/>
</dbReference>
<dbReference type="Proteomes" id="UP000461768">
    <property type="component" value="Unassembled WGS sequence"/>
</dbReference>
<sequence length="245" mass="26970">MKPLIGIASNLTVESSFHLEQNVVGCHYIESIKKSGGLPILIPFTLNHADICTYVTLCQGFLFCGGGDINPLLFGENPHALNGSGHVELDQFHLFLMEKILSANKPVLGICRGIQILNVACGGSIYQDLSLTGNSTIKHMQSEAKRHFVTHKVTFIEGTILQELFGHEVYTNSYHHQAVNKLGDNLIASGFTDDGIIEALEMLSHPFQVGVQWHPENFIQVGNAMLPLFERLVDTAMQRVVFEGA</sequence>
<dbReference type="GO" id="GO:0016811">
    <property type="term" value="F:hydrolase activity, acting on carbon-nitrogen (but not peptide) bonds, in linear amides"/>
    <property type="evidence" value="ECO:0007669"/>
    <property type="project" value="InterPro"/>
</dbReference>
<reference evidence="1 2" key="2">
    <citation type="submission" date="2020-02" db="EMBL/GenBank/DDBJ databases">
        <title>Candidatus Galacturonibacter soehngenii shows hetero-acetogenic catabolism of galacturonic acid but lacks a canonical carbon monoxide dehydrogenase/acetyl-CoA synthase complex.</title>
        <authorList>
            <person name="Diender M."/>
            <person name="Stouten G.R."/>
            <person name="Petersen J.F."/>
            <person name="Nielsen P.H."/>
            <person name="Dueholm M.S."/>
            <person name="Pronk J.T."/>
            <person name="Van Loosdrecht M.C.M."/>
        </authorList>
    </citation>
    <scope>NUCLEOTIDE SEQUENCE [LARGE SCALE GENOMIC DNA]</scope>
    <source>
        <strain evidence="1">GalUA</strain>
    </source>
</reference>
<dbReference type="PROSITE" id="PS51273">
    <property type="entry name" value="GATASE_TYPE_1"/>
    <property type="match status" value="1"/>
</dbReference>
<dbReference type="RefSeq" id="WP_151140560.1">
    <property type="nucleotide sequence ID" value="NZ_WAGX01000002.1"/>
</dbReference>
<dbReference type="Gene3D" id="3.40.50.880">
    <property type="match status" value="1"/>
</dbReference>
<name>A0A7V7UDQ5_9FIRM</name>
<dbReference type="InterPro" id="IPR011697">
    <property type="entry name" value="Peptidase_C26"/>
</dbReference>
<dbReference type="InterPro" id="IPR029062">
    <property type="entry name" value="Class_I_gatase-like"/>
</dbReference>
<keyword evidence="2" id="KW-1185">Reference proteome</keyword>
<accession>A0A7V7UDQ5</accession>
<dbReference type="GO" id="GO:0005829">
    <property type="term" value="C:cytosol"/>
    <property type="evidence" value="ECO:0007669"/>
    <property type="project" value="TreeGrafter"/>
</dbReference>
<reference evidence="1 2" key="1">
    <citation type="submission" date="2019-09" db="EMBL/GenBank/DDBJ databases">
        <authorList>
            <person name="Valk L.C."/>
        </authorList>
    </citation>
    <scope>NUCLEOTIDE SEQUENCE [LARGE SCALE GENOMIC DNA]</scope>
    <source>
        <strain evidence="1">GalUA</strain>
    </source>
</reference>